<proteinExistence type="predicted"/>
<dbReference type="SUPFAM" id="SSF53067">
    <property type="entry name" value="Actin-like ATPase domain"/>
    <property type="match status" value="1"/>
</dbReference>
<dbReference type="RefSeq" id="WP_037281824.1">
    <property type="nucleotide sequence ID" value="NZ_KK088594.1"/>
</dbReference>
<dbReference type="STRING" id="442562.Rumeso_03480"/>
<accession>A0A017HLC1</accession>
<comment type="caution">
    <text evidence="1">The sequence shown here is derived from an EMBL/GenBank/DDBJ whole genome shotgun (WGS) entry which is preliminary data.</text>
</comment>
<dbReference type="AlphaFoldDB" id="A0A017HLC1"/>
<evidence type="ECO:0000313" key="1">
    <source>
        <dbReference type="EMBL" id="EYD74968.1"/>
    </source>
</evidence>
<dbReference type="PANTHER" id="PTHR18964:SF169">
    <property type="entry name" value="N-ACETYLMANNOSAMINE KINASE"/>
    <property type="match status" value="1"/>
</dbReference>
<protein>
    <submittedName>
        <fullName evidence="1">ROK family protein</fullName>
    </submittedName>
</protein>
<dbReference type="InterPro" id="IPR000600">
    <property type="entry name" value="ROK"/>
</dbReference>
<dbReference type="GO" id="GO:0009384">
    <property type="term" value="F:N-acylmannosamine kinase activity"/>
    <property type="evidence" value="ECO:0007669"/>
    <property type="project" value="TreeGrafter"/>
</dbReference>
<organism evidence="1 2">
    <name type="scientific">Rubellimicrobium mesophilum DSM 19309</name>
    <dbReference type="NCBI Taxonomy" id="442562"/>
    <lineage>
        <taxon>Bacteria</taxon>
        <taxon>Pseudomonadati</taxon>
        <taxon>Pseudomonadota</taxon>
        <taxon>Alphaproteobacteria</taxon>
        <taxon>Rhodobacterales</taxon>
        <taxon>Roseobacteraceae</taxon>
        <taxon>Rubellimicrobium</taxon>
    </lineage>
</organism>
<dbReference type="Proteomes" id="UP000019666">
    <property type="component" value="Unassembled WGS sequence"/>
</dbReference>
<reference evidence="1 2" key="1">
    <citation type="submission" date="2013-02" db="EMBL/GenBank/DDBJ databases">
        <authorList>
            <person name="Fiebig A."/>
            <person name="Goeker M."/>
            <person name="Klenk H.-P.P."/>
        </authorList>
    </citation>
    <scope>NUCLEOTIDE SEQUENCE [LARGE SCALE GENOMIC DNA]</scope>
    <source>
        <strain evidence="1 2">DSM 19309</strain>
    </source>
</reference>
<keyword evidence="2" id="KW-1185">Reference proteome</keyword>
<dbReference type="PANTHER" id="PTHR18964">
    <property type="entry name" value="ROK (REPRESSOR, ORF, KINASE) FAMILY"/>
    <property type="match status" value="1"/>
</dbReference>
<dbReference type="Pfam" id="PF00480">
    <property type="entry name" value="ROK"/>
    <property type="match status" value="1"/>
</dbReference>
<dbReference type="EMBL" id="AOSK01000097">
    <property type="protein sequence ID" value="EYD74968.1"/>
    <property type="molecule type" value="Genomic_DNA"/>
</dbReference>
<dbReference type="InterPro" id="IPR043129">
    <property type="entry name" value="ATPase_NBD"/>
</dbReference>
<evidence type="ECO:0000313" key="2">
    <source>
        <dbReference type="Proteomes" id="UP000019666"/>
    </source>
</evidence>
<dbReference type="Gene3D" id="3.30.420.40">
    <property type="match status" value="2"/>
</dbReference>
<dbReference type="HOGENOM" id="CLU_036604_0_4_5"/>
<name>A0A017HLC1_9RHOB</name>
<dbReference type="GO" id="GO:0019262">
    <property type="term" value="P:N-acetylneuraminate catabolic process"/>
    <property type="evidence" value="ECO:0007669"/>
    <property type="project" value="TreeGrafter"/>
</dbReference>
<sequence>MAEAATLEEAALALDIGGTKILAALVRGAEVLAEVRVPTDPSAGPEGWLARAEEAVAPWAGRYAWTGAAVTGLVDGGRWSALNPGILPIPDGYPLMERLSARLGGPAAAFNDAQAAAWGEHRFGAGQGADMVFLTLSTGIGGGIVLGGRLLLGRGSLAGHFGVTAPVLAEHPAHIEDGIAGRWIAGEAARVGHPVDAEGVFAAAQAGEGWAETIVMKSARRAARLLANIQLMLAPARIVLGGGIGLAPGQIERLRELLGPLPPLRRPCLVPAALGARAGVIGAADLARPTIKNDNQQRRIA</sequence>
<gene>
    <name evidence="1" type="ORF">Rumeso_03480</name>
</gene>